<organism evidence="1 2">
    <name type="scientific">Brachionus plicatilis</name>
    <name type="common">Marine rotifer</name>
    <name type="synonym">Brachionus muelleri</name>
    <dbReference type="NCBI Taxonomy" id="10195"/>
    <lineage>
        <taxon>Eukaryota</taxon>
        <taxon>Metazoa</taxon>
        <taxon>Spiralia</taxon>
        <taxon>Gnathifera</taxon>
        <taxon>Rotifera</taxon>
        <taxon>Eurotatoria</taxon>
        <taxon>Monogononta</taxon>
        <taxon>Pseudotrocha</taxon>
        <taxon>Ploima</taxon>
        <taxon>Brachionidae</taxon>
        <taxon>Brachionus</taxon>
    </lineage>
</organism>
<proteinExistence type="predicted"/>
<evidence type="ECO:0000313" key="1">
    <source>
        <dbReference type="EMBL" id="RNA15716.1"/>
    </source>
</evidence>
<dbReference type="SUPFAM" id="SSF48403">
    <property type="entry name" value="Ankyrin repeat"/>
    <property type="match status" value="1"/>
</dbReference>
<dbReference type="Proteomes" id="UP000276133">
    <property type="component" value="Unassembled WGS sequence"/>
</dbReference>
<name>A0A3M7QWI4_BRAPC</name>
<comment type="caution">
    <text evidence="1">The sequence shown here is derived from an EMBL/GenBank/DDBJ whole genome shotgun (WGS) entry which is preliminary data.</text>
</comment>
<accession>A0A3M7QWI4</accession>
<evidence type="ECO:0000313" key="2">
    <source>
        <dbReference type="Proteomes" id="UP000276133"/>
    </source>
</evidence>
<dbReference type="AlphaFoldDB" id="A0A3M7QWI4"/>
<dbReference type="OrthoDB" id="10023867at2759"/>
<dbReference type="InterPro" id="IPR036770">
    <property type="entry name" value="Ankyrin_rpt-contain_sf"/>
</dbReference>
<dbReference type="EMBL" id="REGN01004899">
    <property type="protein sequence ID" value="RNA15716.1"/>
    <property type="molecule type" value="Genomic_DNA"/>
</dbReference>
<protein>
    <submittedName>
        <fullName evidence="1">Uncharacterized protein</fullName>
    </submittedName>
</protein>
<keyword evidence="2" id="KW-1185">Reference proteome</keyword>
<reference evidence="1 2" key="1">
    <citation type="journal article" date="2018" name="Sci. Rep.">
        <title>Genomic signatures of local adaptation to the degree of environmental predictability in rotifers.</title>
        <authorList>
            <person name="Franch-Gras L."/>
            <person name="Hahn C."/>
            <person name="Garcia-Roger E.M."/>
            <person name="Carmona M.J."/>
            <person name="Serra M."/>
            <person name="Gomez A."/>
        </authorList>
    </citation>
    <scope>NUCLEOTIDE SEQUENCE [LARGE SCALE GENOMIC DNA]</scope>
    <source>
        <strain evidence="1">HYR1</strain>
    </source>
</reference>
<gene>
    <name evidence="1" type="ORF">BpHYR1_021758</name>
</gene>
<sequence>MTPLEYAEFLSQEKMAKIIESKQNGPSLEERWLKTVETLDINHIEEFRTKFNNAPNKTHLLNLGLIKAAEIGSNRLIDFFLTNKEVNINTLCRLDKILVTPLLRSIQCKRNETTKYLIFRKADINLAGEFGDGLVTAVHFENSNDMITLLLEKGASLASRHKLWPNLNLREYCIQTNKIQAKLAIDNFVFKLIANGEYDKLKCLTDKGYININVTNQFKKTGRDLAMERSHVNIVQLIDKIEEKQRRLRTKMNY</sequence>
<dbReference type="Gene3D" id="1.25.40.20">
    <property type="entry name" value="Ankyrin repeat-containing domain"/>
    <property type="match status" value="1"/>
</dbReference>